<name>A0A916JA46_9BACT</name>
<comment type="caution">
    <text evidence="2">The sequence shown here is derived from an EMBL/GenBank/DDBJ whole genome shotgun (WGS) entry which is preliminary data.</text>
</comment>
<protein>
    <submittedName>
        <fullName evidence="2">Uncharacterized protein</fullName>
    </submittedName>
</protein>
<gene>
    <name evidence="2" type="ORF">DYBT9275_01354</name>
</gene>
<dbReference type="Proteomes" id="UP000680038">
    <property type="component" value="Unassembled WGS sequence"/>
</dbReference>
<feature type="chain" id="PRO_5037894423" evidence="1">
    <location>
        <begin position="22"/>
        <end position="252"/>
    </location>
</feature>
<dbReference type="AlphaFoldDB" id="A0A916JA46"/>
<keyword evidence="1" id="KW-0732">Signal</keyword>
<evidence type="ECO:0000313" key="2">
    <source>
        <dbReference type="EMBL" id="CAG4994257.1"/>
    </source>
</evidence>
<feature type="signal peptide" evidence="1">
    <location>
        <begin position="1"/>
        <end position="21"/>
    </location>
</feature>
<organism evidence="2 3">
    <name type="scientific">Dyadobacter helix</name>
    <dbReference type="NCBI Taxonomy" id="2822344"/>
    <lineage>
        <taxon>Bacteria</taxon>
        <taxon>Pseudomonadati</taxon>
        <taxon>Bacteroidota</taxon>
        <taxon>Cytophagia</taxon>
        <taxon>Cytophagales</taxon>
        <taxon>Spirosomataceae</taxon>
        <taxon>Dyadobacter</taxon>
    </lineage>
</organism>
<proteinExistence type="predicted"/>
<sequence>MKNQILLIVCFFALSTHFASAQEDSTARKYQTGMAIYGEFGLLSNKSFDAVRDKMMSLDVKPFESVMASIVLAKRLETRRWFSEARLILMNSTNYTKNKNDVKGYFGGIGIGMDAGPKLVSTKHWNVLIPIGYDLMLYRMMIKNNQSATLGQVVTTPSSFQSAKFYTGNINLHGGIGVDYKININGKCTDKLYISSKVSYQLPLLTNKKWKGDDVTVSDLPSFKPNQLYFQIGLIAFPKHDYRMWKGMHHRM</sequence>
<keyword evidence="3" id="KW-1185">Reference proteome</keyword>
<evidence type="ECO:0000256" key="1">
    <source>
        <dbReference type="SAM" id="SignalP"/>
    </source>
</evidence>
<accession>A0A916JA46</accession>
<dbReference type="EMBL" id="CAJRAF010000001">
    <property type="protein sequence ID" value="CAG4994257.1"/>
    <property type="molecule type" value="Genomic_DNA"/>
</dbReference>
<reference evidence="2" key="1">
    <citation type="submission" date="2021-04" db="EMBL/GenBank/DDBJ databases">
        <authorList>
            <person name="Rodrigo-Torres L."/>
            <person name="Arahal R. D."/>
            <person name="Lucena T."/>
        </authorList>
    </citation>
    <scope>NUCLEOTIDE SEQUENCE</scope>
    <source>
        <strain evidence="2">CECT 9275</strain>
    </source>
</reference>
<evidence type="ECO:0000313" key="3">
    <source>
        <dbReference type="Proteomes" id="UP000680038"/>
    </source>
</evidence>
<dbReference type="RefSeq" id="WP_215238013.1">
    <property type="nucleotide sequence ID" value="NZ_CAJRAF010000001.1"/>
</dbReference>